<dbReference type="Gramene" id="AET2Gv21152300.2">
    <property type="protein sequence ID" value="AET2Gv21152300.2"/>
    <property type="gene ID" value="AET2Gv21152300"/>
</dbReference>
<proteinExistence type="predicted"/>
<reference evidence="7" key="1">
    <citation type="journal article" date="2014" name="Science">
        <title>Ancient hybridizations among the ancestral genomes of bread wheat.</title>
        <authorList>
            <consortium name="International Wheat Genome Sequencing Consortium,"/>
            <person name="Marcussen T."/>
            <person name="Sandve S.R."/>
            <person name="Heier L."/>
            <person name="Spannagl M."/>
            <person name="Pfeifer M."/>
            <person name="Jakobsen K.S."/>
            <person name="Wulff B.B."/>
            <person name="Steuernagel B."/>
            <person name="Mayer K.F."/>
            <person name="Olsen O.A."/>
        </authorList>
    </citation>
    <scope>NUCLEOTIDE SEQUENCE [LARGE SCALE GENOMIC DNA]</scope>
    <source>
        <strain evidence="7">cv. AL8/78</strain>
    </source>
</reference>
<name>A0A453D9T3_AEGTS</name>
<evidence type="ECO:0000313" key="6">
    <source>
        <dbReference type="EnsemblPlants" id="AET2Gv21152300.1"/>
    </source>
</evidence>
<keyword evidence="7" id="KW-1185">Reference proteome</keyword>
<keyword evidence="5" id="KW-0472">Membrane</keyword>
<evidence type="ECO:0000256" key="1">
    <source>
        <dbReference type="ARBA" id="ARBA00004141"/>
    </source>
</evidence>
<dbReference type="EnsemblPlants" id="AET2Gv21152300.1">
    <property type="protein sequence ID" value="AET2Gv21152300.1"/>
    <property type="gene ID" value="AET2Gv21152300"/>
</dbReference>
<dbReference type="GO" id="GO:0016020">
    <property type="term" value="C:membrane"/>
    <property type="evidence" value="ECO:0007669"/>
    <property type="project" value="UniProtKB-SubCell"/>
</dbReference>
<keyword evidence="2" id="KW-0813">Transport</keyword>
<evidence type="ECO:0000256" key="3">
    <source>
        <dbReference type="ARBA" id="ARBA00022692"/>
    </source>
</evidence>
<evidence type="ECO:0000256" key="5">
    <source>
        <dbReference type="ARBA" id="ARBA00023136"/>
    </source>
</evidence>
<reference evidence="6" key="5">
    <citation type="journal article" date="2021" name="G3 (Bethesda)">
        <title>Aegilops tauschii genome assembly Aet v5.0 features greater sequence contiguity and improved annotation.</title>
        <authorList>
            <person name="Wang L."/>
            <person name="Zhu T."/>
            <person name="Rodriguez J.C."/>
            <person name="Deal K.R."/>
            <person name="Dubcovsky J."/>
            <person name="McGuire P.E."/>
            <person name="Lux T."/>
            <person name="Spannagl M."/>
            <person name="Mayer K.F.X."/>
            <person name="Baldrich P."/>
            <person name="Meyers B.C."/>
            <person name="Huo N."/>
            <person name="Gu Y.Q."/>
            <person name="Zhou H."/>
            <person name="Devos K.M."/>
            <person name="Bennetzen J.L."/>
            <person name="Unver T."/>
            <person name="Budak H."/>
            <person name="Gulick P.J."/>
            <person name="Galiba G."/>
            <person name="Kalapos B."/>
            <person name="Nelson D.R."/>
            <person name="Li P."/>
            <person name="You F.M."/>
            <person name="Luo M.C."/>
            <person name="Dvorak J."/>
        </authorList>
    </citation>
    <scope>NUCLEOTIDE SEQUENCE [LARGE SCALE GENOMIC DNA]</scope>
    <source>
        <strain evidence="6">cv. AL8/78</strain>
    </source>
</reference>
<dbReference type="GO" id="GO:0055085">
    <property type="term" value="P:transmembrane transport"/>
    <property type="evidence" value="ECO:0007669"/>
    <property type="project" value="InterPro"/>
</dbReference>
<dbReference type="Proteomes" id="UP000015105">
    <property type="component" value="Chromosome 2D"/>
</dbReference>
<dbReference type="Gramene" id="AET2Gv21152300.1">
    <property type="protein sequence ID" value="AET2Gv21152300.1"/>
    <property type="gene ID" value="AET2Gv21152300"/>
</dbReference>
<dbReference type="InterPro" id="IPR018108">
    <property type="entry name" value="MCP_transmembrane"/>
</dbReference>
<reference evidence="6" key="4">
    <citation type="submission" date="2019-03" db="UniProtKB">
        <authorList>
            <consortium name="EnsemblPlants"/>
        </authorList>
    </citation>
    <scope>IDENTIFICATION</scope>
</reference>
<dbReference type="PRINTS" id="PR00926">
    <property type="entry name" value="MITOCARRIER"/>
</dbReference>
<dbReference type="EnsemblPlants" id="AET2Gv21152300.2">
    <property type="protein sequence ID" value="AET2Gv21152300.2"/>
    <property type="gene ID" value="AET2Gv21152300"/>
</dbReference>
<protein>
    <submittedName>
        <fullName evidence="6">Uncharacterized protein</fullName>
    </submittedName>
</protein>
<keyword evidence="4" id="KW-0677">Repeat</keyword>
<reference evidence="6" key="3">
    <citation type="journal article" date="2017" name="Nature">
        <title>Genome sequence of the progenitor of the wheat D genome Aegilops tauschii.</title>
        <authorList>
            <person name="Luo M.C."/>
            <person name="Gu Y.Q."/>
            <person name="Puiu D."/>
            <person name="Wang H."/>
            <person name="Twardziok S.O."/>
            <person name="Deal K.R."/>
            <person name="Huo N."/>
            <person name="Zhu T."/>
            <person name="Wang L."/>
            <person name="Wang Y."/>
            <person name="McGuire P.E."/>
            <person name="Liu S."/>
            <person name="Long H."/>
            <person name="Ramasamy R.K."/>
            <person name="Rodriguez J.C."/>
            <person name="Van S.L."/>
            <person name="Yuan L."/>
            <person name="Wang Z."/>
            <person name="Xia Z."/>
            <person name="Xiao L."/>
            <person name="Anderson O.D."/>
            <person name="Ouyang S."/>
            <person name="Liang Y."/>
            <person name="Zimin A.V."/>
            <person name="Pertea G."/>
            <person name="Qi P."/>
            <person name="Bennetzen J.L."/>
            <person name="Dai X."/>
            <person name="Dawson M.W."/>
            <person name="Muller H.G."/>
            <person name="Kugler K."/>
            <person name="Rivarola-Duarte L."/>
            <person name="Spannagl M."/>
            <person name="Mayer K.F.X."/>
            <person name="Lu F.H."/>
            <person name="Bevan M.W."/>
            <person name="Leroy P."/>
            <person name="Li P."/>
            <person name="You F.M."/>
            <person name="Sun Q."/>
            <person name="Liu Z."/>
            <person name="Lyons E."/>
            <person name="Wicker T."/>
            <person name="Salzberg S.L."/>
            <person name="Devos K.M."/>
            <person name="Dvorak J."/>
        </authorList>
    </citation>
    <scope>NUCLEOTIDE SEQUENCE [LARGE SCALE GENOMIC DNA]</scope>
    <source>
        <strain evidence="6">cv. AL8/78</strain>
    </source>
</reference>
<accession>A0A453D9T3</accession>
<dbReference type="InterPro" id="IPR002067">
    <property type="entry name" value="MCP"/>
</dbReference>
<organism evidence="6 7">
    <name type="scientific">Aegilops tauschii subsp. strangulata</name>
    <name type="common">Goatgrass</name>
    <dbReference type="NCBI Taxonomy" id="200361"/>
    <lineage>
        <taxon>Eukaryota</taxon>
        <taxon>Viridiplantae</taxon>
        <taxon>Streptophyta</taxon>
        <taxon>Embryophyta</taxon>
        <taxon>Tracheophyta</taxon>
        <taxon>Spermatophyta</taxon>
        <taxon>Magnoliopsida</taxon>
        <taxon>Liliopsida</taxon>
        <taxon>Poales</taxon>
        <taxon>Poaceae</taxon>
        <taxon>BOP clade</taxon>
        <taxon>Pooideae</taxon>
        <taxon>Triticodae</taxon>
        <taxon>Triticeae</taxon>
        <taxon>Triticinae</taxon>
        <taxon>Aegilops</taxon>
    </lineage>
</organism>
<dbReference type="AlphaFoldDB" id="A0A453D9T3"/>
<keyword evidence="3" id="KW-0812">Transmembrane</keyword>
<dbReference type="Pfam" id="PF00153">
    <property type="entry name" value="Mito_carr"/>
    <property type="match status" value="1"/>
</dbReference>
<evidence type="ECO:0000256" key="4">
    <source>
        <dbReference type="ARBA" id="ARBA00022737"/>
    </source>
</evidence>
<comment type="subcellular location">
    <subcellularLocation>
        <location evidence="1">Membrane</location>
        <topology evidence="1">Multi-pass membrane protein</topology>
    </subcellularLocation>
</comment>
<dbReference type="SUPFAM" id="SSF103506">
    <property type="entry name" value="Mitochondrial carrier"/>
    <property type="match status" value="1"/>
</dbReference>
<evidence type="ECO:0000256" key="2">
    <source>
        <dbReference type="ARBA" id="ARBA00022448"/>
    </source>
</evidence>
<dbReference type="Gene3D" id="1.50.40.10">
    <property type="entry name" value="Mitochondrial carrier domain"/>
    <property type="match status" value="1"/>
</dbReference>
<evidence type="ECO:0000313" key="7">
    <source>
        <dbReference type="Proteomes" id="UP000015105"/>
    </source>
</evidence>
<dbReference type="InterPro" id="IPR023395">
    <property type="entry name" value="MCP_dom_sf"/>
</dbReference>
<sequence>MQNEAWVGGVALDGCGAVSASPRQEQQQRHIGTAAHLAAGGFAGVVSKTCTAPLARLTILFQVAGMHSDAAALRKCSIWHEASRIVWGILERQSCHHCTLITLFRHELLFL</sequence>
<dbReference type="STRING" id="200361.A0A453D9T3"/>
<reference evidence="7" key="2">
    <citation type="journal article" date="2017" name="Nat. Plants">
        <title>The Aegilops tauschii genome reveals multiple impacts of transposons.</title>
        <authorList>
            <person name="Zhao G."/>
            <person name="Zou C."/>
            <person name="Li K."/>
            <person name="Wang K."/>
            <person name="Li T."/>
            <person name="Gao L."/>
            <person name="Zhang X."/>
            <person name="Wang H."/>
            <person name="Yang Z."/>
            <person name="Liu X."/>
            <person name="Jiang W."/>
            <person name="Mao L."/>
            <person name="Kong X."/>
            <person name="Jiao Y."/>
            <person name="Jia J."/>
        </authorList>
    </citation>
    <scope>NUCLEOTIDE SEQUENCE [LARGE SCALE GENOMIC DNA]</scope>
    <source>
        <strain evidence="7">cv. AL8/78</strain>
    </source>
</reference>